<dbReference type="GO" id="GO:0008270">
    <property type="term" value="F:zinc ion binding"/>
    <property type="evidence" value="ECO:0007669"/>
    <property type="project" value="InterPro"/>
</dbReference>
<dbReference type="AlphaFoldDB" id="A0A0N4Z871"/>
<dbReference type="SMART" id="SM00235">
    <property type="entry name" value="ZnMc"/>
    <property type="match status" value="1"/>
</dbReference>
<keyword evidence="8" id="KW-1185">Reference proteome</keyword>
<dbReference type="InterPro" id="IPR006026">
    <property type="entry name" value="Peptidase_Metallo"/>
</dbReference>
<dbReference type="Proteomes" id="UP000038045">
    <property type="component" value="Unplaced"/>
</dbReference>
<reference evidence="9" key="1">
    <citation type="submission" date="2017-02" db="UniProtKB">
        <authorList>
            <consortium name="WormBaseParasite"/>
        </authorList>
    </citation>
    <scope>IDENTIFICATION</scope>
</reference>
<dbReference type="Gene3D" id="3.40.390.10">
    <property type="entry name" value="Collagenase (Catalytic Domain)"/>
    <property type="match status" value="1"/>
</dbReference>
<dbReference type="PROSITE" id="PS51864">
    <property type="entry name" value="ASTACIN"/>
    <property type="match status" value="1"/>
</dbReference>
<keyword evidence="6" id="KW-0378">Hydrolase</keyword>
<accession>A0A0N4Z871</accession>
<dbReference type="PROSITE" id="PS01186">
    <property type="entry name" value="EGF_2"/>
    <property type="match status" value="1"/>
</dbReference>
<evidence type="ECO:0000313" key="8">
    <source>
        <dbReference type="Proteomes" id="UP000038045"/>
    </source>
</evidence>
<sequence length="395" mass="46495">MNKHVFISTCIFSFFLLIHNSIITDFTPRWPYPDHIRVYISSDVSYYCASNVVEDALKEIEENTCFRFEKEYKILIEEGEGINVLWGDICVSRHIGRRAFDFPNNILVNYDCCNNYKYILGLLLQALGLDYEHNRFDRNTFIHINRDDIQANGLKYFNEKDKSFYEVYGTNYDYGSITHGWPTMFVKNNKEAITVIGNHSKIYQKMIGQKSSVSFNEYKLINYNYCNYTCINNGKPLCKNNGYQHPNYCYKCQCPYPYQGNTCESIPAKHPRCPEYNIHPNVHENNLNFWNNQKCYTFIQGDSDKLILIKIKQAHLTFRDSCGRGESMLEIKYKKDKTLMGLCFCGYVTNYEIISENSLVIIIYHGTDEAQYAQLTYRIYDKPRIHRDYNIKIGK</sequence>
<dbReference type="EC" id="3.4.24.-" evidence="6"/>
<evidence type="ECO:0000256" key="6">
    <source>
        <dbReference type="RuleBase" id="RU361183"/>
    </source>
</evidence>
<feature type="chain" id="PRO_5005733235" description="Metalloendopeptidase" evidence="6">
    <location>
        <begin position="21"/>
        <end position="395"/>
    </location>
</feature>
<evidence type="ECO:0000256" key="4">
    <source>
        <dbReference type="ARBA" id="ARBA00023157"/>
    </source>
</evidence>
<dbReference type="PRINTS" id="PR00480">
    <property type="entry name" value="ASTACIN"/>
</dbReference>
<dbReference type="SUPFAM" id="SSF55486">
    <property type="entry name" value="Metalloproteases ('zincins'), catalytic domain"/>
    <property type="match status" value="1"/>
</dbReference>
<keyword evidence="6" id="KW-0645">Protease</keyword>
<evidence type="ECO:0000259" key="7">
    <source>
        <dbReference type="PROSITE" id="PS51864"/>
    </source>
</evidence>
<keyword evidence="1 6" id="KW-0479">Metal-binding</keyword>
<dbReference type="Pfam" id="PF01400">
    <property type="entry name" value="Astacin"/>
    <property type="match status" value="1"/>
</dbReference>
<dbReference type="InterPro" id="IPR001506">
    <property type="entry name" value="Peptidase_M12A"/>
</dbReference>
<keyword evidence="4" id="KW-1015">Disulfide bond</keyword>
<comment type="caution">
    <text evidence="5">Lacks conserved residue(s) required for the propagation of feature annotation.</text>
</comment>
<name>A0A0N4Z871_PARTI</name>
<dbReference type="WBParaSite" id="PTRK_0000342700.1">
    <property type="protein sequence ID" value="PTRK_0000342700.1"/>
    <property type="gene ID" value="PTRK_0000342700"/>
</dbReference>
<dbReference type="PANTHER" id="PTHR10127">
    <property type="entry name" value="DISCOIDIN, CUB, EGF, LAMININ , AND ZINC METALLOPROTEASE DOMAIN CONTAINING"/>
    <property type="match status" value="1"/>
</dbReference>
<dbReference type="InterPro" id="IPR024079">
    <property type="entry name" value="MetalloPept_cat_dom_sf"/>
</dbReference>
<evidence type="ECO:0000313" key="9">
    <source>
        <dbReference type="WBParaSite" id="PTRK_0000342700.1"/>
    </source>
</evidence>
<comment type="cofactor">
    <cofactor evidence="6">
        <name>Zn(2+)</name>
        <dbReference type="ChEBI" id="CHEBI:29105"/>
    </cofactor>
    <text evidence="6">Binds 1 zinc ion per subunit.</text>
</comment>
<evidence type="ECO:0000256" key="1">
    <source>
        <dbReference type="ARBA" id="ARBA00022723"/>
    </source>
</evidence>
<dbReference type="GO" id="GO:0006508">
    <property type="term" value="P:proteolysis"/>
    <property type="evidence" value="ECO:0007669"/>
    <property type="project" value="UniProtKB-KW"/>
</dbReference>
<evidence type="ECO:0000256" key="5">
    <source>
        <dbReference type="PROSITE-ProRule" id="PRU01211"/>
    </source>
</evidence>
<feature type="signal peptide" evidence="6">
    <location>
        <begin position="1"/>
        <end position="20"/>
    </location>
</feature>
<keyword evidence="6" id="KW-0732">Signal</keyword>
<evidence type="ECO:0000256" key="2">
    <source>
        <dbReference type="ARBA" id="ARBA00022833"/>
    </source>
</evidence>
<dbReference type="InterPro" id="IPR000742">
    <property type="entry name" value="EGF"/>
</dbReference>
<proteinExistence type="predicted"/>
<evidence type="ECO:0000256" key="3">
    <source>
        <dbReference type="ARBA" id="ARBA00023049"/>
    </source>
</evidence>
<dbReference type="GO" id="GO:0004222">
    <property type="term" value="F:metalloendopeptidase activity"/>
    <property type="evidence" value="ECO:0007669"/>
    <property type="project" value="UniProtKB-UniRule"/>
</dbReference>
<organism evidence="8 9">
    <name type="scientific">Parastrongyloides trichosuri</name>
    <name type="common">Possum-specific nematode worm</name>
    <dbReference type="NCBI Taxonomy" id="131310"/>
    <lineage>
        <taxon>Eukaryota</taxon>
        <taxon>Metazoa</taxon>
        <taxon>Ecdysozoa</taxon>
        <taxon>Nematoda</taxon>
        <taxon>Chromadorea</taxon>
        <taxon>Rhabditida</taxon>
        <taxon>Tylenchina</taxon>
        <taxon>Panagrolaimomorpha</taxon>
        <taxon>Strongyloidoidea</taxon>
        <taxon>Strongyloididae</taxon>
        <taxon>Parastrongyloides</taxon>
    </lineage>
</organism>
<protein>
    <recommendedName>
        <fullName evidence="6">Metalloendopeptidase</fullName>
        <ecNumber evidence="6">3.4.24.-</ecNumber>
    </recommendedName>
</protein>
<keyword evidence="2 6" id="KW-0862">Zinc</keyword>
<dbReference type="PANTHER" id="PTHR10127:SF802">
    <property type="entry name" value="ZINC METALLOPROTEINASE NAS-10"/>
    <property type="match status" value="1"/>
</dbReference>
<feature type="domain" description="Peptidase M12A" evidence="7">
    <location>
        <begin position="20"/>
        <end position="227"/>
    </location>
</feature>
<keyword evidence="3 6" id="KW-0482">Metalloprotease</keyword>